<dbReference type="PANTHER" id="PTHR24220">
    <property type="entry name" value="IMPORT ATP-BINDING PROTEIN"/>
    <property type="match status" value="1"/>
</dbReference>
<organism evidence="5 6">
    <name type="scientific">Luteococcus sanguinis</name>
    <dbReference type="NCBI Taxonomy" id="174038"/>
    <lineage>
        <taxon>Bacteria</taxon>
        <taxon>Bacillati</taxon>
        <taxon>Actinomycetota</taxon>
        <taxon>Actinomycetes</taxon>
        <taxon>Propionibacteriales</taxon>
        <taxon>Propionibacteriaceae</taxon>
        <taxon>Luteococcus</taxon>
    </lineage>
</organism>
<keyword evidence="2" id="KW-0547">Nucleotide-binding</keyword>
<proteinExistence type="predicted"/>
<keyword evidence="1" id="KW-0813">Transport</keyword>
<protein>
    <submittedName>
        <fullName evidence="5">ABC transporter ATP-binding protein</fullName>
    </submittedName>
</protein>
<dbReference type="EMBL" id="JBHSUA010000021">
    <property type="protein sequence ID" value="MFC6397683.1"/>
    <property type="molecule type" value="Genomic_DNA"/>
</dbReference>
<dbReference type="Gene3D" id="3.40.50.300">
    <property type="entry name" value="P-loop containing nucleotide triphosphate hydrolases"/>
    <property type="match status" value="1"/>
</dbReference>
<evidence type="ECO:0000313" key="6">
    <source>
        <dbReference type="Proteomes" id="UP001596266"/>
    </source>
</evidence>
<dbReference type="InterPro" id="IPR027417">
    <property type="entry name" value="P-loop_NTPase"/>
</dbReference>
<keyword evidence="3 5" id="KW-0067">ATP-binding</keyword>
<name>A0ABW1X4Z8_9ACTN</name>
<evidence type="ECO:0000256" key="2">
    <source>
        <dbReference type="ARBA" id="ARBA00022741"/>
    </source>
</evidence>
<evidence type="ECO:0000256" key="1">
    <source>
        <dbReference type="ARBA" id="ARBA00022448"/>
    </source>
</evidence>
<dbReference type="GO" id="GO:0005524">
    <property type="term" value="F:ATP binding"/>
    <property type="evidence" value="ECO:0007669"/>
    <property type="project" value="UniProtKB-KW"/>
</dbReference>
<keyword evidence="6" id="KW-1185">Reference proteome</keyword>
<evidence type="ECO:0000313" key="5">
    <source>
        <dbReference type="EMBL" id="MFC6397683.1"/>
    </source>
</evidence>
<dbReference type="InterPro" id="IPR017871">
    <property type="entry name" value="ABC_transporter-like_CS"/>
</dbReference>
<dbReference type="RefSeq" id="WP_343886155.1">
    <property type="nucleotide sequence ID" value="NZ_BAAAKI010000013.1"/>
</dbReference>
<dbReference type="Proteomes" id="UP001596266">
    <property type="component" value="Unassembled WGS sequence"/>
</dbReference>
<dbReference type="InterPro" id="IPR003439">
    <property type="entry name" value="ABC_transporter-like_ATP-bd"/>
</dbReference>
<dbReference type="PROSITE" id="PS50893">
    <property type="entry name" value="ABC_TRANSPORTER_2"/>
    <property type="match status" value="1"/>
</dbReference>
<dbReference type="CDD" id="cd03255">
    <property type="entry name" value="ABC_MJ0796_LolCDE_FtsE"/>
    <property type="match status" value="1"/>
</dbReference>
<evidence type="ECO:0000256" key="3">
    <source>
        <dbReference type="ARBA" id="ARBA00022840"/>
    </source>
</evidence>
<feature type="domain" description="ABC transporter" evidence="4">
    <location>
        <begin position="2"/>
        <end position="211"/>
    </location>
</feature>
<dbReference type="SUPFAM" id="SSF52540">
    <property type="entry name" value="P-loop containing nucleoside triphosphate hydrolases"/>
    <property type="match status" value="1"/>
</dbReference>
<dbReference type="InterPro" id="IPR017911">
    <property type="entry name" value="MacB-like_ATP-bd"/>
</dbReference>
<dbReference type="InterPro" id="IPR003593">
    <property type="entry name" value="AAA+_ATPase"/>
</dbReference>
<evidence type="ECO:0000259" key="4">
    <source>
        <dbReference type="PROSITE" id="PS50893"/>
    </source>
</evidence>
<sequence length="214" mass="22519">MLTLSDVTVTRADGPVQRTILDRAGLQVAASELVALVGASGSGKSTLLAVAAGLVTPDSGTVNVSGRLGLVFQQANLLAPLTATEQVLLPLHVAGTRGRALRDARPKALELLDRVGLGGLGDRRPHQLSGGQRQRVALARALVVDPEVLLLDEPTSALDAEAGNAVLDLVREVTDERSLATLLVTHDRELARRADRIVQMDQTHQSPAGHISPR</sequence>
<accession>A0ABW1X4Z8</accession>
<dbReference type="PANTHER" id="PTHR24220:SF685">
    <property type="entry name" value="ABC TRANSPORTER RELATED"/>
    <property type="match status" value="1"/>
</dbReference>
<gene>
    <name evidence="5" type="ORF">ACFP57_11915</name>
</gene>
<dbReference type="SMART" id="SM00382">
    <property type="entry name" value="AAA"/>
    <property type="match status" value="1"/>
</dbReference>
<dbReference type="Pfam" id="PF00005">
    <property type="entry name" value="ABC_tran"/>
    <property type="match status" value="1"/>
</dbReference>
<dbReference type="InterPro" id="IPR015854">
    <property type="entry name" value="ABC_transpr_LolD-like"/>
</dbReference>
<dbReference type="PROSITE" id="PS00211">
    <property type="entry name" value="ABC_TRANSPORTER_1"/>
    <property type="match status" value="1"/>
</dbReference>
<reference evidence="6" key="1">
    <citation type="journal article" date="2019" name="Int. J. Syst. Evol. Microbiol.">
        <title>The Global Catalogue of Microorganisms (GCM) 10K type strain sequencing project: providing services to taxonomists for standard genome sequencing and annotation.</title>
        <authorList>
            <consortium name="The Broad Institute Genomics Platform"/>
            <consortium name="The Broad Institute Genome Sequencing Center for Infectious Disease"/>
            <person name="Wu L."/>
            <person name="Ma J."/>
        </authorList>
    </citation>
    <scope>NUCLEOTIDE SEQUENCE [LARGE SCALE GENOMIC DNA]</scope>
    <source>
        <strain evidence="6">CGMCC 1.15277</strain>
    </source>
</reference>
<comment type="caution">
    <text evidence="5">The sequence shown here is derived from an EMBL/GenBank/DDBJ whole genome shotgun (WGS) entry which is preliminary data.</text>
</comment>